<evidence type="ECO:0000256" key="4">
    <source>
        <dbReference type="ARBA" id="ARBA00001946"/>
    </source>
</evidence>
<dbReference type="STRING" id="1160509.A0A3N4IPR9"/>
<evidence type="ECO:0000256" key="12">
    <source>
        <dbReference type="ARBA" id="ARBA00023285"/>
    </source>
</evidence>
<evidence type="ECO:0000256" key="2">
    <source>
        <dbReference type="ARBA" id="ARBA00001936"/>
    </source>
</evidence>
<dbReference type="InterPro" id="IPR003607">
    <property type="entry name" value="HD/PDEase_dom"/>
</dbReference>
<organism evidence="14 15">
    <name type="scientific">Ascobolus immersus RN42</name>
    <dbReference type="NCBI Taxonomy" id="1160509"/>
    <lineage>
        <taxon>Eukaryota</taxon>
        <taxon>Fungi</taxon>
        <taxon>Dikarya</taxon>
        <taxon>Ascomycota</taxon>
        <taxon>Pezizomycotina</taxon>
        <taxon>Pezizomycetes</taxon>
        <taxon>Pezizales</taxon>
        <taxon>Ascobolaceae</taxon>
        <taxon>Ascobolus</taxon>
    </lineage>
</organism>
<dbReference type="SMART" id="SM00471">
    <property type="entry name" value="HDc"/>
    <property type="match status" value="1"/>
</dbReference>
<comment type="subunit">
    <text evidence="7">Homodimer.</text>
</comment>
<keyword evidence="10 14" id="KW-0378">Hydrolase</keyword>
<evidence type="ECO:0000256" key="5">
    <source>
        <dbReference type="ARBA" id="ARBA00004074"/>
    </source>
</evidence>
<dbReference type="GO" id="GO:0009159">
    <property type="term" value="P:deoxyribonucleoside monophosphate catabolic process"/>
    <property type="evidence" value="ECO:0007669"/>
    <property type="project" value="UniProtKB-ARBA"/>
</dbReference>
<keyword evidence="9" id="KW-0479">Metal-binding</keyword>
<comment type="function">
    <text evidence="5">Catalyzes the dephosphorylation of the nucleoside 5'-monophosphates deoxyadenosine monophosphate (dAMP), deoxycytidine monophosphate (dCMP), deoxyguanosine monophosphate (dGMP) and deoxythymidine monophosphate (dTMP).</text>
</comment>
<gene>
    <name evidence="14" type="ORF">BJ508DRAFT_410187</name>
</gene>
<evidence type="ECO:0000256" key="3">
    <source>
        <dbReference type="ARBA" id="ARBA00001941"/>
    </source>
</evidence>
<accession>A0A3N4IPR9</accession>
<evidence type="ECO:0000256" key="6">
    <source>
        <dbReference type="ARBA" id="ARBA00009999"/>
    </source>
</evidence>
<keyword evidence="12" id="KW-0170">Cobalt</keyword>
<dbReference type="Proteomes" id="UP000275078">
    <property type="component" value="Unassembled WGS sequence"/>
</dbReference>
<evidence type="ECO:0000259" key="13">
    <source>
        <dbReference type="SMART" id="SM00471"/>
    </source>
</evidence>
<evidence type="ECO:0000256" key="9">
    <source>
        <dbReference type="ARBA" id="ARBA00022723"/>
    </source>
</evidence>
<dbReference type="FunFam" id="1.10.3210.10:FF:000011">
    <property type="entry name" value="HD domain-containing protein 2"/>
    <property type="match status" value="1"/>
</dbReference>
<name>A0A3N4IPR9_ASCIM</name>
<evidence type="ECO:0000256" key="11">
    <source>
        <dbReference type="ARBA" id="ARBA00022842"/>
    </source>
</evidence>
<dbReference type="PANTHER" id="PTHR11845:SF13">
    <property type="entry name" value="5'-DEOXYNUCLEOTIDASE HDDC2"/>
    <property type="match status" value="1"/>
</dbReference>
<dbReference type="Gene3D" id="1.10.3210.10">
    <property type="entry name" value="Hypothetical protein af1432"/>
    <property type="match status" value="1"/>
</dbReference>
<sequence>MVEEWSLQKVLADLPPLTSNSEPAKIVYFLHLLERLKTTPREGWRRHGIKAPESISDHMYRMSLISLLVSPSTVDASKCMKLALVHDMAELIVGDITPLDGVAKSEKNRREQETMVYLASLLPKAAGEMLVELWQEYEDGETKEAAFVKDVDKFELLLQMVEYERVHPEKNLEEFWHVAKGIKGEGMVPFVDELAKERAVLKEGKEAKQVKECTE</sequence>
<comment type="similarity">
    <text evidence="6">Belongs to the HDDC2 family.</text>
</comment>
<evidence type="ECO:0000313" key="14">
    <source>
        <dbReference type="EMBL" id="RPA87417.1"/>
    </source>
</evidence>
<dbReference type="EC" id="3.1.3.89" evidence="8"/>
<dbReference type="InterPro" id="IPR006674">
    <property type="entry name" value="HD_domain"/>
</dbReference>
<dbReference type="PANTHER" id="PTHR11845">
    <property type="entry name" value="5'-DEOXYNUCLEOTIDASE HDDC2"/>
    <property type="match status" value="1"/>
</dbReference>
<proteinExistence type="inferred from homology"/>
<dbReference type="GO" id="GO:0005737">
    <property type="term" value="C:cytoplasm"/>
    <property type="evidence" value="ECO:0007669"/>
    <property type="project" value="TreeGrafter"/>
</dbReference>
<dbReference type="EMBL" id="ML119646">
    <property type="protein sequence ID" value="RPA87417.1"/>
    <property type="molecule type" value="Genomic_DNA"/>
</dbReference>
<dbReference type="OrthoDB" id="10254258at2759"/>
<evidence type="ECO:0000256" key="7">
    <source>
        <dbReference type="ARBA" id="ARBA00011738"/>
    </source>
</evidence>
<dbReference type="GO" id="GO:0046872">
    <property type="term" value="F:metal ion binding"/>
    <property type="evidence" value="ECO:0007669"/>
    <property type="project" value="UniProtKB-KW"/>
</dbReference>
<protein>
    <recommendedName>
        <fullName evidence="8">5'-deoxynucleotidase</fullName>
        <ecNumber evidence="8">3.1.3.89</ecNumber>
    </recommendedName>
</protein>
<dbReference type="GO" id="GO:0002953">
    <property type="term" value="F:5'-deoxynucleotidase activity"/>
    <property type="evidence" value="ECO:0007669"/>
    <property type="project" value="UniProtKB-EC"/>
</dbReference>
<keyword evidence="15" id="KW-1185">Reference proteome</keyword>
<comment type="cofactor">
    <cofactor evidence="2">
        <name>Mn(2+)</name>
        <dbReference type="ChEBI" id="CHEBI:29035"/>
    </cofactor>
</comment>
<keyword evidence="11" id="KW-0460">Magnesium</keyword>
<evidence type="ECO:0000256" key="1">
    <source>
        <dbReference type="ARBA" id="ARBA00001638"/>
    </source>
</evidence>
<comment type="cofactor">
    <cofactor evidence="4">
        <name>Mg(2+)</name>
        <dbReference type="ChEBI" id="CHEBI:18420"/>
    </cofactor>
</comment>
<comment type="catalytic activity">
    <reaction evidence="1">
        <text>a 2'-deoxyribonucleoside 5'-phosphate + H2O = a 2'-deoxyribonucleoside + phosphate</text>
        <dbReference type="Rhea" id="RHEA:36167"/>
        <dbReference type="ChEBI" id="CHEBI:15377"/>
        <dbReference type="ChEBI" id="CHEBI:18274"/>
        <dbReference type="ChEBI" id="CHEBI:43474"/>
        <dbReference type="ChEBI" id="CHEBI:65317"/>
        <dbReference type="EC" id="3.1.3.89"/>
    </reaction>
</comment>
<reference evidence="14 15" key="1">
    <citation type="journal article" date="2018" name="Nat. Ecol. Evol.">
        <title>Pezizomycetes genomes reveal the molecular basis of ectomycorrhizal truffle lifestyle.</title>
        <authorList>
            <person name="Murat C."/>
            <person name="Payen T."/>
            <person name="Noel B."/>
            <person name="Kuo A."/>
            <person name="Morin E."/>
            <person name="Chen J."/>
            <person name="Kohler A."/>
            <person name="Krizsan K."/>
            <person name="Balestrini R."/>
            <person name="Da Silva C."/>
            <person name="Montanini B."/>
            <person name="Hainaut M."/>
            <person name="Levati E."/>
            <person name="Barry K.W."/>
            <person name="Belfiori B."/>
            <person name="Cichocki N."/>
            <person name="Clum A."/>
            <person name="Dockter R.B."/>
            <person name="Fauchery L."/>
            <person name="Guy J."/>
            <person name="Iotti M."/>
            <person name="Le Tacon F."/>
            <person name="Lindquist E.A."/>
            <person name="Lipzen A."/>
            <person name="Malagnac F."/>
            <person name="Mello A."/>
            <person name="Molinier V."/>
            <person name="Miyauchi S."/>
            <person name="Poulain J."/>
            <person name="Riccioni C."/>
            <person name="Rubini A."/>
            <person name="Sitrit Y."/>
            <person name="Splivallo R."/>
            <person name="Traeger S."/>
            <person name="Wang M."/>
            <person name="Zifcakova L."/>
            <person name="Wipf D."/>
            <person name="Zambonelli A."/>
            <person name="Paolocci F."/>
            <person name="Nowrousian M."/>
            <person name="Ottonello S."/>
            <person name="Baldrian P."/>
            <person name="Spatafora J.W."/>
            <person name="Henrissat B."/>
            <person name="Nagy L.G."/>
            <person name="Aury J.M."/>
            <person name="Wincker P."/>
            <person name="Grigoriev I.V."/>
            <person name="Bonfante P."/>
            <person name="Martin F.M."/>
        </authorList>
    </citation>
    <scope>NUCLEOTIDE SEQUENCE [LARGE SCALE GENOMIC DNA]</scope>
    <source>
        <strain evidence="14 15">RN42</strain>
    </source>
</reference>
<comment type="cofactor">
    <cofactor evidence="3">
        <name>Co(2+)</name>
        <dbReference type="ChEBI" id="CHEBI:48828"/>
    </cofactor>
</comment>
<feature type="domain" description="HD/PDEase" evidence="13">
    <location>
        <begin position="51"/>
        <end position="166"/>
    </location>
</feature>
<dbReference type="InterPro" id="IPR039356">
    <property type="entry name" value="YfbR/HDDC2"/>
</dbReference>
<dbReference type="Pfam" id="PF13023">
    <property type="entry name" value="HD_3"/>
    <property type="match status" value="1"/>
</dbReference>
<dbReference type="SUPFAM" id="SSF109604">
    <property type="entry name" value="HD-domain/PDEase-like"/>
    <property type="match status" value="1"/>
</dbReference>
<evidence type="ECO:0000256" key="10">
    <source>
        <dbReference type="ARBA" id="ARBA00022801"/>
    </source>
</evidence>
<evidence type="ECO:0000313" key="15">
    <source>
        <dbReference type="Proteomes" id="UP000275078"/>
    </source>
</evidence>
<dbReference type="AlphaFoldDB" id="A0A3N4IPR9"/>
<evidence type="ECO:0000256" key="8">
    <source>
        <dbReference type="ARBA" id="ARBA00012964"/>
    </source>
</evidence>